<protein>
    <submittedName>
        <fullName evidence="7">Aminotransferase class V-fold PLP-dependent enzyme</fullName>
    </submittedName>
</protein>
<keyword evidence="5 6" id="KW-0456">Lyase</keyword>
<proteinExistence type="inferred from homology"/>
<gene>
    <name evidence="7" type="ORF">NYR52_09345</name>
</gene>
<dbReference type="PROSITE" id="PS00392">
    <property type="entry name" value="DDC_GAD_HDC_YDC"/>
    <property type="match status" value="1"/>
</dbReference>
<dbReference type="PRINTS" id="PR00800">
    <property type="entry name" value="YHDCRBOXLASE"/>
</dbReference>
<dbReference type="Pfam" id="PF00282">
    <property type="entry name" value="Pyridoxal_deC"/>
    <property type="match status" value="1"/>
</dbReference>
<evidence type="ECO:0000256" key="1">
    <source>
        <dbReference type="ARBA" id="ARBA00001933"/>
    </source>
</evidence>
<dbReference type="SUPFAM" id="SSF53383">
    <property type="entry name" value="PLP-dependent transferases"/>
    <property type="match status" value="1"/>
</dbReference>
<dbReference type="GO" id="GO:0008483">
    <property type="term" value="F:transaminase activity"/>
    <property type="evidence" value="ECO:0007669"/>
    <property type="project" value="UniProtKB-KW"/>
</dbReference>
<dbReference type="Gene3D" id="3.90.1150.10">
    <property type="entry name" value="Aspartate Aminotransferase, domain 1"/>
    <property type="match status" value="1"/>
</dbReference>
<evidence type="ECO:0000313" key="7">
    <source>
        <dbReference type="EMBL" id="UWE02397.1"/>
    </source>
</evidence>
<name>A0ABY5TYA0_LACSH</name>
<dbReference type="InterPro" id="IPR015421">
    <property type="entry name" value="PyrdxlP-dep_Trfase_major"/>
</dbReference>
<evidence type="ECO:0000256" key="6">
    <source>
        <dbReference type="RuleBase" id="RU000382"/>
    </source>
</evidence>
<dbReference type="Gene3D" id="3.40.640.10">
    <property type="entry name" value="Type I PLP-dependent aspartate aminotransferase-like (Major domain)"/>
    <property type="match status" value="1"/>
</dbReference>
<dbReference type="PANTHER" id="PTHR11999:SF70">
    <property type="entry name" value="MIP05841P"/>
    <property type="match status" value="1"/>
</dbReference>
<dbReference type="Proteomes" id="UP001058650">
    <property type="component" value="Chromosome"/>
</dbReference>
<reference evidence="7" key="1">
    <citation type="submission" date="2022-08" db="EMBL/GenBank/DDBJ databases">
        <title>The complete genome sequence of the thermophilic bacterium Laceyella sacchari FBKL4.010 reveals the basis for tetramethylpyrazine biosynthesis in Moutai-flavor Daqu.</title>
        <authorList>
            <person name="Li D."/>
            <person name="Huang W."/>
            <person name="Wang C."/>
            <person name="Qiu S."/>
        </authorList>
    </citation>
    <scope>NUCLEOTIDE SEQUENCE</scope>
    <source>
        <strain evidence="7">FBKL4.014</strain>
    </source>
</reference>
<dbReference type="InterPro" id="IPR021115">
    <property type="entry name" value="Pyridoxal-P_BS"/>
</dbReference>
<evidence type="ECO:0000256" key="4">
    <source>
        <dbReference type="ARBA" id="ARBA00022898"/>
    </source>
</evidence>
<dbReference type="InterPro" id="IPR002129">
    <property type="entry name" value="PyrdxlP-dep_de-COase"/>
</dbReference>
<evidence type="ECO:0000256" key="5">
    <source>
        <dbReference type="ARBA" id="ARBA00023239"/>
    </source>
</evidence>
<keyword evidence="4 6" id="KW-0663">Pyridoxal phosphate</keyword>
<dbReference type="InterPro" id="IPR015422">
    <property type="entry name" value="PyrdxlP-dep_Trfase_small"/>
</dbReference>
<keyword evidence="7" id="KW-0808">Transferase</keyword>
<keyword evidence="3" id="KW-0210">Decarboxylase</keyword>
<comment type="cofactor">
    <cofactor evidence="1 6">
        <name>pyridoxal 5'-phosphate</name>
        <dbReference type="ChEBI" id="CHEBI:597326"/>
    </cofactor>
</comment>
<dbReference type="Gene3D" id="1.20.1340.10">
    <property type="entry name" value="dopa decarboxylase, N-terminal domain"/>
    <property type="match status" value="1"/>
</dbReference>
<organism evidence="7 8">
    <name type="scientific">Laceyella sacchari</name>
    <name type="common">Thermoactinomyces thalpophilus</name>
    <dbReference type="NCBI Taxonomy" id="37482"/>
    <lineage>
        <taxon>Bacteria</taxon>
        <taxon>Bacillati</taxon>
        <taxon>Bacillota</taxon>
        <taxon>Bacilli</taxon>
        <taxon>Bacillales</taxon>
        <taxon>Thermoactinomycetaceae</taxon>
        <taxon>Laceyella</taxon>
    </lineage>
</organism>
<dbReference type="RefSeq" id="WP_132220758.1">
    <property type="nucleotide sequence ID" value="NZ_CP103866.1"/>
</dbReference>
<dbReference type="EMBL" id="CP103866">
    <property type="protein sequence ID" value="UWE02397.1"/>
    <property type="molecule type" value="Genomic_DNA"/>
</dbReference>
<dbReference type="PANTHER" id="PTHR11999">
    <property type="entry name" value="GROUP II PYRIDOXAL-5-PHOSPHATE DECARBOXYLASE"/>
    <property type="match status" value="1"/>
</dbReference>
<keyword evidence="8" id="KW-1185">Reference proteome</keyword>
<sequence length="479" mass="53621">MSKNLQLSAEQMRRLGYQAVDMIVDHISGIKNKPVSRVIDGEFLRHKLTEPLPESGSDPEQLLAYLHDHVFNHITHVDHPHFFAYVPGPNNYVGVVADFLASGFNIFPTAWIAAAGAEQVELITIDWFKTMVGFPDSAGGLFVSGGSMANLTALAVARQVKLDNDIDQAVVYFSDQTHFSVERALKVLGFQPHQLRWIETDDRLRISVSDLKRQIEEDRMAGRKPFCVIANVGTTNTGAVDPLNELADVCREVDAWLHADGAYGAPAALTDKGRELLRGMERVDSLTMDPHKWLFQPYDAGCVLVRNRRHLRETFSMAPEYLQDIDLGNDQQINFGECGIELSRRFRALKVWLSLKAFGAESFRQAIDHGIMLAEQAEAFVRQAEDWEVVTPAQLGVVTFRYLPKESATLDTINEINKQLAEEVVHRGFAMVSTTTLKGKVVIRLCPIHPETTLEEMHQILVRIVELAAELSASCKHPI</sequence>
<evidence type="ECO:0000313" key="8">
    <source>
        <dbReference type="Proteomes" id="UP001058650"/>
    </source>
</evidence>
<dbReference type="InterPro" id="IPR010977">
    <property type="entry name" value="Aromatic_deC"/>
</dbReference>
<comment type="similarity">
    <text evidence="2 6">Belongs to the group II decarboxylase family.</text>
</comment>
<dbReference type="InterPro" id="IPR015424">
    <property type="entry name" value="PyrdxlP-dep_Trfase"/>
</dbReference>
<accession>A0ABY5TYA0</accession>
<keyword evidence="7" id="KW-0032">Aminotransferase</keyword>
<evidence type="ECO:0000256" key="2">
    <source>
        <dbReference type="ARBA" id="ARBA00009533"/>
    </source>
</evidence>
<evidence type="ECO:0000256" key="3">
    <source>
        <dbReference type="ARBA" id="ARBA00022793"/>
    </source>
</evidence>